<dbReference type="InterPro" id="IPR050354">
    <property type="entry name" value="F-box/kelch-repeat_ARATH"/>
</dbReference>
<dbReference type="AlphaFoldDB" id="A0A8X8ATJ8"/>
<organism evidence="3 4">
    <name type="scientific">Brassica carinata</name>
    <name type="common">Ethiopian mustard</name>
    <name type="synonym">Abyssinian cabbage</name>
    <dbReference type="NCBI Taxonomy" id="52824"/>
    <lineage>
        <taxon>Eukaryota</taxon>
        <taxon>Viridiplantae</taxon>
        <taxon>Streptophyta</taxon>
        <taxon>Embryophyta</taxon>
        <taxon>Tracheophyta</taxon>
        <taxon>Spermatophyta</taxon>
        <taxon>Magnoliopsida</taxon>
        <taxon>eudicotyledons</taxon>
        <taxon>Gunneridae</taxon>
        <taxon>Pentapetalae</taxon>
        <taxon>rosids</taxon>
        <taxon>malvids</taxon>
        <taxon>Brassicales</taxon>
        <taxon>Brassicaceae</taxon>
        <taxon>Brassiceae</taxon>
        <taxon>Brassica</taxon>
    </lineage>
</organism>
<dbReference type="Pfam" id="PF00646">
    <property type="entry name" value="F-box"/>
    <property type="match status" value="1"/>
</dbReference>
<dbReference type="Gene3D" id="1.20.1280.50">
    <property type="match status" value="1"/>
</dbReference>
<dbReference type="Proteomes" id="UP000886595">
    <property type="component" value="Unassembled WGS sequence"/>
</dbReference>
<feature type="region of interest" description="Disordered" evidence="1">
    <location>
        <begin position="159"/>
        <end position="186"/>
    </location>
</feature>
<dbReference type="SUPFAM" id="SSF81383">
    <property type="entry name" value="F-box domain"/>
    <property type="match status" value="1"/>
</dbReference>
<protein>
    <recommendedName>
        <fullName evidence="2">F-box domain-containing protein</fullName>
    </recommendedName>
</protein>
<dbReference type="CDD" id="cd22152">
    <property type="entry name" value="F-box_AtAFR-like"/>
    <property type="match status" value="1"/>
</dbReference>
<evidence type="ECO:0000259" key="2">
    <source>
        <dbReference type="PROSITE" id="PS50181"/>
    </source>
</evidence>
<feature type="domain" description="F-box" evidence="2">
    <location>
        <begin position="29"/>
        <end position="75"/>
    </location>
</feature>
<evidence type="ECO:0000313" key="4">
    <source>
        <dbReference type="Proteomes" id="UP000886595"/>
    </source>
</evidence>
<name>A0A8X8ATJ8_BRACI</name>
<dbReference type="PANTHER" id="PTHR24414">
    <property type="entry name" value="F-BOX/KELCH-REPEAT PROTEIN SKIP4"/>
    <property type="match status" value="1"/>
</dbReference>
<sequence>MSYSDLRHLERRCFQMSSKIRAEKKQSPSSPITSLPEDVAVDILARVPRDDYPRVSLVSKRFRSLVSSPEIYARRSSLGFAEHCLYVLIRNVDNRDDRLYTRIGHHRLVFIPGLPALPRRGSLVAVSSRIYVFGGVSMPFSMSDTVAAFIDGRIYVVGSDGDGSSSESKKSKLGGGVQYRNTNGGA</sequence>
<dbReference type="InterPro" id="IPR015915">
    <property type="entry name" value="Kelch-typ_b-propeller"/>
</dbReference>
<dbReference type="EMBL" id="JAAMPC010000005">
    <property type="protein sequence ID" value="KAG2312729.1"/>
    <property type="molecule type" value="Genomic_DNA"/>
</dbReference>
<comment type="caution">
    <text evidence="3">The sequence shown here is derived from an EMBL/GenBank/DDBJ whole genome shotgun (WGS) entry which is preliminary data.</text>
</comment>
<dbReference type="SUPFAM" id="SSF117281">
    <property type="entry name" value="Kelch motif"/>
    <property type="match status" value="1"/>
</dbReference>
<gene>
    <name evidence="3" type="ORF">Bca52824_024286</name>
</gene>
<accession>A0A8X8ATJ8</accession>
<dbReference type="PROSITE" id="PS50181">
    <property type="entry name" value="FBOX"/>
    <property type="match status" value="1"/>
</dbReference>
<proteinExistence type="predicted"/>
<dbReference type="SMART" id="SM00256">
    <property type="entry name" value="FBOX"/>
    <property type="match status" value="1"/>
</dbReference>
<evidence type="ECO:0000256" key="1">
    <source>
        <dbReference type="SAM" id="MobiDB-lite"/>
    </source>
</evidence>
<dbReference type="OrthoDB" id="1110797at2759"/>
<dbReference type="PANTHER" id="PTHR24414:SF109">
    <property type="entry name" value="F-BOX DOMAIN-CONTAINING PROTEIN"/>
    <property type="match status" value="1"/>
</dbReference>
<reference evidence="3 4" key="1">
    <citation type="submission" date="2020-02" db="EMBL/GenBank/DDBJ databases">
        <authorList>
            <person name="Ma Q."/>
            <person name="Huang Y."/>
            <person name="Song X."/>
            <person name="Pei D."/>
        </authorList>
    </citation>
    <scope>NUCLEOTIDE SEQUENCE [LARGE SCALE GENOMIC DNA]</scope>
    <source>
        <strain evidence="3">Sxm20200214</strain>
        <tissue evidence="3">Leaf</tissue>
    </source>
</reference>
<dbReference type="InterPro" id="IPR036047">
    <property type="entry name" value="F-box-like_dom_sf"/>
</dbReference>
<keyword evidence="4" id="KW-1185">Reference proteome</keyword>
<dbReference type="InterPro" id="IPR001810">
    <property type="entry name" value="F-box_dom"/>
</dbReference>
<evidence type="ECO:0000313" key="3">
    <source>
        <dbReference type="EMBL" id="KAG2312729.1"/>
    </source>
</evidence>